<keyword evidence="2 7" id="KW-0378">Hydrolase</keyword>
<evidence type="ECO:0000313" key="10">
    <source>
        <dbReference type="Proteomes" id="UP000000814"/>
    </source>
</evidence>
<gene>
    <name evidence="9" type="ordered locus">CA_C0825</name>
</gene>
<dbReference type="PANTHER" id="PTHR31297">
    <property type="entry name" value="GLUCAN ENDO-1,6-BETA-GLUCOSIDASE B"/>
    <property type="match status" value="1"/>
</dbReference>
<dbReference type="PIR" id="F97001">
    <property type="entry name" value="F97001"/>
</dbReference>
<keyword evidence="3" id="KW-0136">Cellulose degradation</keyword>
<evidence type="ECO:0000259" key="8">
    <source>
        <dbReference type="Pfam" id="PF00150"/>
    </source>
</evidence>
<sequence length="377" mass="42449">MFRRLFSKVKILFLALTLLGTYLTLNLNTVVATNNTKTKTKKITSLQIVKNMKVGLDLGNSLDSPFNETDWGNPKTTKSMITKIKQAGFNTVRIPITWNSHIGPAPDYTIDNAWLDRVQEVVNYAYDNHMYVIINLHHEDSWLIPTYANKDAATAELTKLWTQISNRFKNYNDSLIFETMNEPRLIGTPEEWYGGTSEARDVVNSYNLAAVNAIRDTGAKNSSRFIMIPTYAASSDKISINGLKIPNNDKKILISLHAYIPYNFAMNVNGTSSWGSAKDKKELDSTLNAIYKKFGKKGYGVVIGEFASVNKNNENQRASLAKYYVSAAKKRSIAPIWWDNGVYSSGAKDSYGIFNRNTLRWECPKIVHALTGLKVKK</sequence>
<dbReference type="GO" id="GO:0005576">
    <property type="term" value="C:extracellular region"/>
    <property type="evidence" value="ECO:0007669"/>
    <property type="project" value="TreeGrafter"/>
</dbReference>
<dbReference type="KEGG" id="cac:CA_C0825"/>
<reference evidence="9 10" key="1">
    <citation type="journal article" date="2001" name="J. Bacteriol.">
        <title>Genome sequence and comparative analysis of the solvent-producing bacterium Clostridium acetobutylicum.</title>
        <authorList>
            <person name="Nolling J."/>
            <person name="Breton G."/>
            <person name="Omelchenko M.V."/>
            <person name="Makarova K.S."/>
            <person name="Zeng Q."/>
            <person name="Gibson R."/>
            <person name="Lee H.M."/>
            <person name="Dubois J."/>
            <person name="Qiu D."/>
            <person name="Hitti J."/>
            <person name="Wolf Y.I."/>
            <person name="Tatusov R.L."/>
            <person name="Sabathe F."/>
            <person name="Doucette-Stamm L."/>
            <person name="Soucaille P."/>
            <person name="Daly M.J."/>
            <person name="Bennett G.N."/>
            <person name="Koonin E.V."/>
            <person name="Smith D.R."/>
        </authorList>
    </citation>
    <scope>NUCLEOTIDE SEQUENCE [LARGE SCALE GENOMIC DNA]</scope>
    <source>
        <strain evidence="10">ATCC 824 / DSM 792 / JCM 1419 / LMG 5710 / VKM B-1787</strain>
    </source>
</reference>
<keyword evidence="10" id="KW-1185">Reference proteome</keyword>
<dbReference type="GO" id="GO:0008422">
    <property type="term" value="F:beta-glucosidase activity"/>
    <property type="evidence" value="ECO:0007669"/>
    <property type="project" value="TreeGrafter"/>
</dbReference>
<dbReference type="GO" id="GO:0009986">
    <property type="term" value="C:cell surface"/>
    <property type="evidence" value="ECO:0007669"/>
    <property type="project" value="TreeGrafter"/>
</dbReference>
<dbReference type="RefSeq" id="WP_010964143.1">
    <property type="nucleotide sequence ID" value="NC_003030.1"/>
</dbReference>
<dbReference type="AlphaFoldDB" id="Q97KU1"/>
<dbReference type="Proteomes" id="UP000000814">
    <property type="component" value="Chromosome"/>
</dbReference>
<dbReference type="HOGENOM" id="CLU_018668_2_1_9"/>
<dbReference type="GO" id="GO:0030245">
    <property type="term" value="P:cellulose catabolic process"/>
    <property type="evidence" value="ECO:0007669"/>
    <property type="project" value="UniProtKB-KW"/>
</dbReference>
<dbReference type="InterPro" id="IPR017853">
    <property type="entry name" value="GH"/>
</dbReference>
<feature type="domain" description="Glycoside hydrolase family 5" evidence="8">
    <location>
        <begin position="67"/>
        <end position="342"/>
    </location>
</feature>
<dbReference type="GeneID" id="44997335"/>
<dbReference type="SUPFAM" id="SSF51445">
    <property type="entry name" value="(Trans)glycosidases"/>
    <property type="match status" value="1"/>
</dbReference>
<evidence type="ECO:0000256" key="5">
    <source>
        <dbReference type="ARBA" id="ARBA00023295"/>
    </source>
</evidence>
<name>Q97KU1_CLOAB</name>
<keyword evidence="1" id="KW-0732">Signal</keyword>
<keyword evidence="6" id="KW-0624">Polysaccharide degradation</keyword>
<dbReference type="EMBL" id="AE001437">
    <property type="protein sequence ID" value="AAK78801.1"/>
    <property type="molecule type" value="Genomic_DNA"/>
</dbReference>
<dbReference type="PATRIC" id="fig|272562.8.peg.1030"/>
<dbReference type="InterPro" id="IPR001547">
    <property type="entry name" value="Glyco_hydro_5"/>
</dbReference>
<comment type="similarity">
    <text evidence="7">Belongs to the glycosyl hydrolase 5 (cellulase A) family.</text>
</comment>
<dbReference type="InterPro" id="IPR018087">
    <property type="entry name" value="Glyco_hydro_5_CS"/>
</dbReference>
<proteinExistence type="inferred from homology"/>
<dbReference type="CAZy" id="GH5">
    <property type="family name" value="Glycoside Hydrolase Family 5"/>
</dbReference>
<accession>Q97KU1</accession>
<dbReference type="Gene3D" id="3.20.20.80">
    <property type="entry name" value="Glycosidases"/>
    <property type="match status" value="1"/>
</dbReference>
<evidence type="ECO:0000256" key="6">
    <source>
        <dbReference type="ARBA" id="ARBA00023326"/>
    </source>
</evidence>
<evidence type="ECO:0000256" key="3">
    <source>
        <dbReference type="ARBA" id="ARBA00023001"/>
    </source>
</evidence>
<dbReference type="PROSITE" id="PS00659">
    <property type="entry name" value="GLYCOSYL_HYDROL_F5"/>
    <property type="match status" value="1"/>
</dbReference>
<evidence type="ECO:0000313" key="9">
    <source>
        <dbReference type="EMBL" id="AAK78801.1"/>
    </source>
</evidence>
<dbReference type="OrthoDB" id="9800955at2"/>
<dbReference type="PANTHER" id="PTHR31297:SF17">
    <property type="entry name" value="ENDOGLUCANASE"/>
    <property type="match status" value="1"/>
</dbReference>
<evidence type="ECO:0000256" key="4">
    <source>
        <dbReference type="ARBA" id="ARBA00023277"/>
    </source>
</evidence>
<dbReference type="STRING" id="272562.CA_C0825"/>
<keyword evidence="5 7" id="KW-0326">Glycosidase</keyword>
<dbReference type="Pfam" id="PF00150">
    <property type="entry name" value="Cellulase"/>
    <property type="match status" value="1"/>
</dbReference>
<keyword evidence="4" id="KW-0119">Carbohydrate metabolism</keyword>
<dbReference type="eggNOG" id="COG2730">
    <property type="taxonomic scope" value="Bacteria"/>
</dbReference>
<evidence type="ECO:0000256" key="7">
    <source>
        <dbReference type="RuleBase" id="RU361153"/>
    </source>
</evidence>
<evidence type="ECO:0000256" key="2">
    <source>
        <dbReference type="ARBA" id="ARBA00022801"/>
    </source>
</evidence>
<dbReference type="InterPro" id="IPR050386">
    <property type="entry name" value="Glycosyl_hydrolase_5"/>
</dbReference>
<protein>
    <submittedName>
        <fullName evidence="9">Endoglucanase family 5</fullName>
    </submittedName>
</protein>
<evidence type="ECO:0000256" key="1">
    <source>
        <dbReference type="ARBA" id="ARBA00022729"/>
    </source>
</evidence>
<organism evidence="9 10">
    <name type="scientific">Clostridium acetobutylicum (strain ATCC 824 / DSM 792 / JCM 1419 / IAM 19013 / LMG 5710 / NBRC 13948 / NRRL B-527 / VKM B-1787 / 2291 / W)</name>
    <dbReference type="NCBI Taxonomy" id="272562"/>
    <lineage>
        <taxon>Bacteria</taxon>
        <taxon>Bacillati</taxon>
        <taxon>Bacillota</taxon>
        <taxon>Clostridia</taxon>
        <taxon>Eubacteriales</taxon>
        <taxon>Clostridiaceae</taxon>
        <taxon>Clostridium</taxon>
    </lineage>
</organism>